<dbReference type="EMBL" id="CP034337">
    <property type="protein sequence ID" value="AZL74528.1"/>
    <property type="molecule type" value="Genomic_DNA"/>
</dbReference>
<gene>
    <name evidence="1" type="ORF">EI693_16205</name>
</gene>
<protein>
    <recommendedName>
        <fullName evidence="3">Phage protein, HK97 gp10 family</fullName>
    </recommendedName>
</protein>
<keyword evidence="2" id="KW-1185">Reference proteome</keyword>
<dbReference type="Proteomes" id="UP000272622">
    <property type="component" value="Chromosome"/>
</dbReference>
<accession>A0ABN5THC3</accession>
<evidence type="ECO:0000313" key="1">
    <source>
        <dbReference type="EMBL" id="AZL74528.1"/>
    </source>
</evidence>
<proteinExistence type="predicted"/>
<reference evidence="1 2" key="1">
    <citation type="submission" date="2018-12" db="EMBL/GenBank/DDBJ databases">
        <authorList>
            <person name="Li S."/>
            <person name="Yang R."/>
            <person name="Chen G."/>
            <person name="Zou L."/>
            <person name="Zhang C."/>
            <person name="Chen Y."/>
            <person name="Liu Z."/>
            <person name="Li Y."/>
            <person name="Yan Y."/>
            <person name="Huang M."/>
            <person name="Chen T."/>
        </authorList>
    </citation>
    <scope>NUCLEOTIDE SEQUENCE [LARGE SCALE GENOMIC DNA]</scope>
    <source>
        <strain evidence="1 2">2014</strain>
    </source>
</reference>
<evidence type="ECO:0008006" key="3">
    <source>
        <dbReference type="Google" id="ProtNLM"/>
    </source>
</evidence>
<name>A0ABN5THC3_9PSED</name>
<dbReference type="RefSeq" id="WP_125464587.1">
    <property type="nucleotide sequence ID" value="NZ_CP034337.1"/>
</dbReference>
<sequence length="173" mass="18936">MANSASVDSYLHIEGFDQFGREIFDKKQIRKGMRKAGQVVSRRAQLNLALARGQDSYPINRTGRTVDSIKFKVSRAGFLVKIAPFKTSAMAEYYPAYLHYGVKMGGKPKALAPGKGRGKSNRRAPGQLAAEKAVRAAGAWRITPRANYMEDALQDEKTQVESILKAAFAAALG</sequence>
<evidence type="ECO:0000313" key="2">
    <source>
        <dbReference type="Proteomes" id="UP000272622"/>
    </source>
</evidence>
<organism evidence="1 2">
    <name type="scientific">Pseudomonas oryziphila</name>
    <dbReference type="NCBI Taxonomy" id="2894079"/>
    <lineage>
        <taxon>Bacteria</taxon>
        <taxon>Pseudomonadati</taxon>
        <taxon>Pseudomonadota</taxon>
        <taxon>Gammaproteobacteria</taxon>
        <taxon>Pseudomonadales</taxon>
        <taxon>Pseudomonadaceae</taxon>
        <taxon>Pseudomonas</taxon>
    </lineage>
</organism>